<dbReference type="AlphaFoldDB" id="A0AA88AFG3"/>
<comment type="caution">
    <text evidence="2">The sequence shown here is derived from an EMBL/GenBank/DDBJ whole genome shotgun (WGS) entry which is preliminary data.</text>
</comment>
<dbReference type="EMBL" id="BTGU01000040">
    <property type="protein sequence ID" value="GMN52082.1"/>
    <property type="molecule type" value="Genomic_DNA"/>
</dbReference>
<keyword evidence="3" id="KW-1185">Reference proteome</keyword>
<sequence>MCDLVSMEAAHKLKTTADEGSNGSVTRQRGGASCTVVMIRCNTTIFGLFGCVGSLVIGCIIKVSWHRSIEVFHQQ</sequence>
<keyword evidence="1" id="KW-0472">Membrane</keyword>
<proteinExistence type="predicted"/>
<accession>A0AA88AFG3</accession>
<name>A0AA88AFG3_FICCA</name>
<reference evidence="2" key="1">
    <citation type="submission" date="2023-07" db="EMBL/GenBank/DDBJ databases">
        <title>draft genome sequence of fig (Ficus carica).</title>
        <authorList>
            <person name="Takahashi T."/>
            <person name="Nishimura K."/>
        </authorList>
    </citation>
    <scope>NUCLEOTIDE SEQUENCE</scope>
</reference>
<keyword evidence="1" id="KW-1133">Transmembrane helix</keyword>
<evidence type="ECO:0000313" key="2">
    <source>
        <dbReference type="EMBL" id="GMN52082.1"/>
    </source>
</evidence>
<evidence type="ECO:0000256" key="1">
    <source>
        <dbReference type="SAM" id="Phobius"/>
    </source>
</evidence>
<feature type="transmembrane region" description="Helical" evidence="1">
    <location>
        <begin position="45"/>
        <end position="65"/>
    </location>
</feature>
<gene>
    <name evidence="2" type="ORF">TIFTF001_021237</name>
</gene>
<organism evidence="2 3">
    <name type="scientific">Ficus carica</name>
    <name type="common">Common fig</name>
    <dbReference type="NCBI Taxonomy" id="3494"/>
    <lineage>
        <taxon>Eukaryota</taxon>
        <taxon>Viridiplantae</taxon>
        <taxon>Streptophyta</taxon>
        <taxon>Embryophyta</taxon>
        <taxon>Tracheophyta</taxon>
        <taxon>Spermatophyta</taxon>
        <taxon>Magnoliopsida</taxon>
        <taxon>eudicotyledons</taxon>
        <taxon>Gunneridae</taxon>
        <taxon>Pentapetalae</taxon>
        <taxon>rosids</taxon>
        <taxon>fabids</taxon>
        <taxon>Rosales</taxon>
        <taxon>Moraceae</taxon>
        <taxon>Ficeae</taxon>
        <taxon>Ficus</taxon>
    </lineage>
</organism>
<keyword evidence="1" id="KW-0812">Transmembrane</keyword>
<dbReference type="Proteomes" id="UP001187192">
    <property type="component" value="Unassembled WGS sequence"/>
</dbReference>
<evidence type="ECO:0008006" key="4">
    <source>
        <dbReference type="Google" id="ProtNLM"/>
    </source>
</evidence>
<protein>
    <recommendedName>
        <fullName evidence="4">Transmembrane protein</fullName>
    </recommendedName>
</protein>
<evidence type="ECO:0000313" key="3">
    <source>
        <dbReference type="Proteomes" id="UP001187192"/>
    </source>
</evidence>